<comment type="caution">
    <text evidence="2">The sequence shown here is derived from an EMBL/GenBank/DDBJ whole genome shotgun (WGS) entry which is preliminary data.</text>
</comment>
<feature type="compositionally biased region" description="Polar residues" evidence="1">
    <location>
        <begin position="234"/>
        <end position="251"/>
    </location>
</feature>
<feature type="region of interest" description="Disordered" evidence="1">
    <location>
        <begin position="234"/>
        <end position="258"/>
    </location>
</feature>
<evidence type="ECO:0000256" key="1">
    <source>
        <dbReference type="SAM" id="MobiDB-lite"/>
    </source>
</evidence>
<reference evidence="2 3" key="1">
    <citation type="submission" date="2018-05" db="EMBL/GenBank/DDBJ databases">
        <title>Leucothrix arctica sp. nov., isolated from Arctic seawater.</title>
        <authorList>
            <person name="Choi A."/>
            <person name="Baek K."/>
        </authorList>
    </citation>
    <scope>NUCLEOTIDE SEQUENCE [LARGE SCALE GENOMIC DNA]</scope>
    <source>
        <strain evidence="2 3">IMCC9719</strain>
    </source>
</reference>
<feature type="compositionally biased region" description="Low complexity" evidence="1">
    <location>
        <begin position="29"/>
        <end position="39"/>
    </location>
</feature>
<dbReference type="Proteomes" id="UP000245506">
    <property type="component" value="Unassembled WGS sequence"/>
</dbReference>
<proteinExistence type="predicted"/>
<dbReference type="PROSITE" id="PS51257">
    <property type="entry name" value="PROKAR_LIPOPROTEIN"/>
    <property type="match status" value="1"/>
</dbReference>
<sequence length="258" mass="27445">MITKTLLSLAVAASLTGCFLDSDNDDETSSTGTETTETTAETETEIETTPEVVTNNVVAITDSATDDTGELRYIFDSGLTQGRVALSVVYAEGETESFQIGLYDSNNSTGSVIADLKMDTGKFSLRDNNGEDFDFTSESNFTEGESVDVVLTWNTSVATEAGTYTVSIDDVSYGPIKSENITPGVEVTSLGIRLADNSKTAETAVFVDDLAIYSDEAGTAEVFSDDFESYAAGTSLTDDSPYSDKTFSTSIVELPSDE</sequence>
<dbReference type="EMBL" id="QGKL01000043">
    <property type="protein sequence ID" value="PWQ93110.1"/>
    <property type="molecule type" value="Genomic_DNA"/>
</dbReference>
<gene>
    <name evidence="2" type="ORF">DKT75_20695</name>
</gene>
<dbReference type="RefSeq" id="WP_109826643.1">
    <property type="nucleotide sequence ID" value="NZ_QGKL01000043.1"/>
</dbReference>
<accession>A0A317C9Q6</accession>
<protein>
    <submittedName>
        <fullName evidence="2">Uncharacterized protein</fullName>
    </submittedName>
</protein>
<dbReference type="OrthoDB" id="5906392at2"/>
<evidence type="ECO:0000313" key="2">
    <source>
        <dbReference type="EMBL" id="PWQ93110.1"/>
    </source>
</evidence>
<feature type="region of interest" description="Disordered" evidence="1">
    <location>
        <begin position="22"/>
        <end position="47"/>
    </location>
</feature>
<dbReference type="AlphaFoldDB" id="A0A317C9Q6"/>
<organism evidence="2 3">
    <name type="scientific">Leucothrix arctica</name>
    <dbReference type="NCBI Taxonomy" id="1481894"/>
    <lineage>
        <taxon>Bacteria</taxon>
        <taxon>Pseudomonadati</taxon>
        <taxon>Pseudomonadota</taxon>
        <taxon>Gammaproteobacteria</taxon>
        <taxon>Thiotrichales</taxon>
        <taxon>Thiotrichaceae</taxon>
        <taxon>Leucothrix</taxon>
    </lineage>
</organism>
<evidence type="ECO:0000313" key="3">
    <source>
        <dbReference type="Proteomes" id="UP000245506"/>
    </source>
</evidence>
<name>A0A317C9Q6_9GAMM</name>
<keyword evidence="3" id="KW-1185">Reference proteome</keyword>